<proteinExistence type="predicted"/>
<keyword evidence="2" id="KW-1185">Reference proteome</keyword>
<name>A0ABY8Q8L2_9RHOB</name>
<organism evidence="1 2">
    <name type="scientific">Fuscovulum ytuae</name>
    <dbReference type="NCBI Taxonomy" id="3042299"/>
    <lineage>
        <taxon>Bacteria</taxon>
        <taxon>Pseudomonadati</taxon>
        <taxon>Pseudomonadota</taxon>
        <taxon>Alphaproteobacteria</taxon>
        <taxon>Rhodobacterales</taxon>
        <taxon>Paracoccaceae</taxon>
        <taxon>Fuscovulum</taxon>
    </lineage>
</organism>
<gene>
    <name evidence="1" type="ORF">QF092_02020</name>
</gene>
<reference evidence="1 2" key="1">
    <citation type="submission" date="2023-04" db="EMBL/GenBank/DDBJ databases">
        <title>YMD61, complete Genome.</title>
        <authorList>
            <person name="Zhang J."/>
        </authorList>
    </citation>
    <scope>NUCLEOTIDE SEQUENCE [LARGE SCALE GENOMIC DNA]</scope>
    <source>
        <strain evidence="1 2">YMD61</strain>
    </source>
</reference>
<accession>A0ABY8Q8L2</accession>
<protein>
    <submittedName>
        <fullName evidence="1">Uncharacterized protein</fullName>
    </submittedName>
</protein>
<dbReference type="Proteomes" id="UP001230978">
    <property type="component" value="Chromosome"/>
</dbReference>
<dbReference type="RefSeq" id="WP_281467142.1">
    <property type="nucleotide sequence ID" value="NZ_CP124535.1"/>
</dbReference>
<sequence length="48" mass="5257">MLGPRPALSEALPADADLAEAQRHRQWCALSKAFGEGDDPSHVNLDWI</sequence>
<evidence type="ECO:0000313" key="1">
    <source>
        <dbReference type="EMBL" id="WGV16615.1"/>
    </source>
</evidence>
<dbReference type="EMBL" id="CP124535">
    <property type="protein sequence ID" value="WGV16615.1"/>
    <property type="molecule type" value="Genomic_DNA"/>
</dbReference>
<evidence type="ECO:0000313" key="2">
    <source>
        <dbReference type="Proteomes" id="UP001230978"/>
    </source>
</evidence>